<evidence type="ECO:0000256" key="1">
    <source>
        <dbReference type="SAM" id="Phobius"/>
    </source>
</evidence>
<protein>
    <recommendedName>
        <fullName evidence="4">Alternative oxidase</fullName>
    </recommendedName>
</protein>
<dbReference type="Gene3D" id="3.40.50.11350">
    <property type="match status" value="1"/>
</dbReference>
<feature type="non-terminal residue" evidence="2">
    <location>
        <position position="556"/>
    </location>
</feature>
<dbReference type="STRING" id="5539.A0A3E2H6P2"/>
<proteinExistence type="predicted"/>
<accession>A0A3E2H6P2</accession>
<dbReference type="OMA" id="WKEACPQ"/>
<dbReference type="AlphaFoldDB" id="A0A3E2H6P2"/>
<evidence type="ECO:0000313" key="2">
    <source>
        <dbReference type="EMBL" id="RFU28951.1"/>
    </source>
</evidence>
<feature type="non-terminal residue" evidence="2">
    <location>
        <position position="1"/>
    </location>
</feature>
<comment type="caution">
    <text evidence="2">The sequence shown here is derived from an EMBL/GenBank/DDBJ whole genome shotgun (WGS) entry which is preliminary data.</text>
</comment>
<keyword evidence="1" id="KW-0472">Membrane</keyword>
<keyword evidence="1" id="KW-0812">Transmembrane</keyword>
<keyword evidence="1" id="KW-1133">Transmembrane helix</keyword>
<keyword evidence="3" id="KW-1185">Reference proteome</keyword>
<organism evidence="2 3">
    <name type="scientific">Scytalidium lignicola</name>
    <name type="common">Hyphomycete</name>
    <dbReference type="NCBI Taxonomy" id="5539"/>
    <lineage>
        <taxon>Eukaryota</taxon>
        <taxon>Fungi</taxon>
        <taxon>Dikarya</taxon>
        <taxon>Ascomycota</taxon>
        <taxon>Pezizomycotina</taxon>
        <taxon>Leotiomycetes</taxon>
        <taxon>Leotiomycetes incertae sedis</taxon>
        <taxon>Scytalidium</taxon>
    </lineage>
</organism>
<name>A0A3E2H6P2_SCYLI</name>
<sequence length="556" mass="63008">MAPPLQNRTIQAFMKDVLLDTTLPNAKFTGMRLYLRSFIAHWTICGSPCQLPLHYSTTVEVWAKPTCITFSNRARKKCADITPLTEDNHNFDISVKRVHVRKFFTYIVAVSCVLGVLALYSRGDGTHILSTVSSAFGPSRKPLLKDDFITAILRQPVEGLVDPEPIYRKCNETKFQEGLVWHCPVMIGGIGNVANMWLNCMRYAIEAGATTVILPRLGARSENDLIDLGGEKRSVELSTLFDVSYFLDEWKEACPQIRSVVSDSEVPNLNLTATSPRIDPRHVKKFKTRKYLIVDPTGWREAFDIWMGKNSVFKTMSAKNPVRVRQNLVLFEWNREVHPLDFVHSFPRLFQHTIQTRRLAASVLWHLEKNLSHPVVSDTILFSSSPPSKVNSLGPDRLTYSGFMGAHLRVARDAAIAKWPGYEAQAPFYLAEAKRLNLTTIYLATDAAKHRDQFRTDAEREGISVIVKEDLLDVEELAELQSLTWDQQALVDFDVLMYCSWFSGFVRSSFSWMLALRRGTLPEAGTPTITDGEEYRDNLSALVGRHDKINPEGLWP</sequence>
<evidence type="ECO:0000313" key="3">
    <source>
        <dbReference type="Proteomes" id="UP000258309"/>
    </source>
</evidence>
<reference evidence="2 3" key="1">
    <citation type="submission" date="2018-05" db="EMBL/GenBank/DDBJ databases">
        <title>Draft genome sequence of Scytalidium lignicola DSM 105466, a ubiquitous saprotrophic fungus.</title>
        <authorList>
            <person name="Buettner E."/>
            <person name="Gebauer A.M."/>
            <person name="Hofrichter M."/>
            <person name="Liers C."/>
            <person name="Kellner H."/>
        </authorList>
    </citation>
    <scope>NUCLEOTIDE SEQUENCE [LARGE SCALE GENOMIC DNA]</scope>
    <source>
        <strain evidence="2 3">DSM 105466</strain>
    </source>
</reference>
<dbReference type="OrthoDB" id="20368at2759"/>
<dbReference type="Proteomes" id="UP000258309">
    <property type="component" value="Unassembled WGS sequence"/>
</dbReference>
<evidence type="ECO:0008006" key="4">
    <source>
        <dbReference type="Google" id="ProtNLM"/>
    </source>
</evidence>
<feature type="transmembrane region" description="Helical" evidence="1">
    <location>
        <begin position="103"/>
        <end position="121"/>
    </location>
</feature>
<dbReference type="EMBL" id="NCSJ02000145">
    <property type="protein sequence ID" value="RFU28951.1"/>
    <property type="molecule type" value="Genomic_DNA"/>
</dbReference>
<gene>
    <name evidence="2" type="ORF">B7463_g7396</name>
</gene>
<dbReference type="CDD" id="cd11296">
    <property type="entry name" value="O-FucT_like"/>
    <property type="match status" value="1"/>
</dbReference>